<protein>
    <submittedName>
        <fullName evidence="1">6150_t:CDS:1</fullName>
    </submittedName>
</protein>
<name>A0ACA9RI37_9GLOM</name>
<organism evidence="1 2">
    <name type="scientific">Cetraspora pellucida</name>
    <dbReference type="NCBI Taxonomy" id="1433469"/>
    <lineage>
        <taxon>Eukaryota</taxon>
        <taxon>Fungi</taxon>
        <taxon>Fungi incertae sedis</taxon>
        <taxon>Mucoromycota</taxon>
        <taxon>Glomeromycotina</taxon>
        <taxon>Glomeromycetes</taxon>
        <taxon>Diversisporales</taxon>
        <taxon>Gigasporaceae</taxon>
        <taxon>Cetraspora</taxon>
    </lineage>
</organism>
<dbReference type="EMBL" id="CAJVPW010071765">
    <property type="protein sequence ID" value="CAG8793754.1"/>
    <property type="molecule type" value="Genomic_DNA"/>
</dbReference>
<sequence length="46" mass="4754">ARVDRRYVDGHVVDVVGGWVVGGRVVGGQVVDVVGRIVDGPAEVAL</sequence>
<dbReference type="Proteomes" id="UP000789366">
    <property type="component" value="Unassembled WGS sequence"/>
</dbReference>
<evidence type="ECO:0000313" key="2">
    <source>
        <dbReference type="Proteomes" id="UP000789366"/>
    </source>
</evidence>
<feature type="non-terminal residue" evidence="1">
    <location>
        <position position="1"/>
    </location>
</feature>
<reference evidence="1" key="1">
    <citation type="submission" date="2021-06" db="EMBL/GenBank/DDBJ databases">
        <authorList>
            <person name="Kallberg Y."/>
            <person name="Tangrot J."/>
            <person name="Rosling A."/>
        </authorList>
    </citation>
    <scope>NUCLEOTIDE SEQUENCE</scope>
    <source>
        <strain evidence="1">28 12/20/2015</strain>
    </source>
</reference>
<accession>A0ACA9RI37</accession>
<comment type="caution">
    <text evidence="1">The sequence shown here is derived from an EMBL/GenBank/DDBJ whole genome shotgun (WGS) entry which is preliminary data.</text>
</comment>
<feature type="non-terminal residue" evidence="1">
    <location>
        <position position="46"/>
    </location>
</feature>
<keyword evidence="2" id="KW-1185">Reference proteome</keyword>
<evidence type="ECO:0000313" key="1">
    <source>
        <dbReference type="EMBL" id="CAG8793754.1"/>
    </source>
</evidence>
<gene>
    <name evidence="1" type="ORF">SPELUC_LOCUS17462</name>
</gene>
<proteinExistence type="predicted"/>